<dbReference type="Proteomes" id="UP001501243">
    <property type="component" value="Unassembled WGS sequence"/>
</dbReference>
<name>A0ABP8Q8N5_9BACT</name>
<dbReference type="InterPro" id="IPR000700">
    <property type="entry name" value="PAS-assoc_C"/>
</dbReference>
<dbReference type="Gene3D" id="3.30.450.20">
    <property type="entry name" value="PAS domain"/>
    <property type="match status" value="2"/>
</dbReference>
<feature type="domain" description="PAC" evidence="1">
    <location>
        <begin position="185"/>
        <end position="237"/>
    </location>
</feature>
<sequence>MYQLPQPCCLGQVLFDATGDAVDFRFLAANTAYRQHAGLALVEGHTWHQCLGGPMPAWQQVAAQVARTGEPARWLPAEPAAGPPHEAWQVLPAGAAGSHLVTLLLPAAPTAWLPEDTARLFITTMADTVYRMSPDGRQVLALQGKTFLADTTYPSADWLARYIPPDDQVRVAAAVQAAVATARPFTLEHRVVRVDGSVGWTYSRAVPVLDAAGSLREWFGVATDITARKESAAAQREVLTRYRKLFETMTQGFGIAQLLPATATTPTDVRWLEVNPAFIHLTGLPAAQLSRDVSMRQLGVHMEEEWFIRYQRVVQTRQPERFELFSSRVGEWFEAYAFPLDEAEPLLLGVLFYNSTDRKQAQQQQQLAAVLEGQEEERRRIAESLYNGLGQLLYATKLQLEQLPPSPPASAPPTCWPRPCGRCVLSPTSLPPPCWPTLAYKWRSIPFASSWLAPPCAGTAT</sequence>
<comment type="caution">
    <text evidence="2">The sequence shown here is derived from an EMBL/GenBank/DDBJ whole genome shotgun (WGS) entry which is preliminary data.</text>
</comment>
<reference evidence="3" key="1">
    <citation type="journal article" date="2019" name="Int. J. Syst. Evol. Microbiol.">
        <title>The Global Catalogue of Microorganisms (GCM) 10K type strain sequencing project: providing services to taxonomists for standard genome sequencing and annotation.</title>
        <authorList>
            <consortium name="The Broad Institute Genomics Platform"/>
            <consortium name="The Broad Institute Genome Sequencing Center for Infectious Disease"/>
            <person name="Wu L."/>
            <person name="Ma J."/>
        </authorList>
    </citation>
    <scope>NUCLEOTIDE SEQUENCE [LARGE SCALE GENOMIC DNA]</scope>
    <source>
        <strain evidence="3">JCM 17841</strain>
    </source>
</reference>
<organism evidence="2 3">
    <name type="scientific">Hymenobacter ginsengisoli</name>
    <dbReference type="NCBI Taxonomy" id="1051626"/>
    <lineage>
        <taxon>Bacteria</taxon>
        <taxon>Pseudomonadati</taxon>
        <taxon>Bacteroidota</taxon>
        <taxon>Cytophagia</taxon>
        <taxon>Cytophagales</taxon>
        <taxon>Hymenobacteraceae</taxon>
        <taxon>Hymenobacter</taxon>
    </lineage>
</organism>
<dbReference type="InterPro" id="IPR013655">
    <property type="entry name" value="PAS_fold_3"/>
</dbReference>
<dbReference type="SMART" id="SM00086">
    <property type="entry name" value="PAC"/>
    <property type="match status" value="1"/>
</dbReference>
<proteinExistence type="predicted"/>
<dbReference type="EMBL" id="BAABGQ010000005">
    <property type="protein sequence ID" value="GAA4499185.1"/>
    <property type="molecule type" value="Genomic_DNA"/>
</dbReference>
<gene>
    <name evidence="2" type="ORF">GCM10023172_17460</name>
</gene>
<protein>
    <recommendedName>
        <fullName evidence="1">PAC domain-containing protein</fullName>
    </recommendedName>
</protein>
<dbReference type="RefSeq" id="WP_220235651.1">
    <property type="nucleotide sequence ID" value="NZ_BAABGQ010000005.1"/>
</dbReference>
<evidence type="ECO:0000313" key="3">
    <source>
        <dbReference type="Proteomes" id="UP001501243"/>
    </source>
</evidence>
<dbReference type="NCBIfam" id="TIGR00229">
    <property type="entry name" value="sensory_box"/>
    <property type="match status" value="1"/>
</dbReference>
<evidence type="ECO:0000259" key="1">
    <source>
        <dbReference type="PROSITE" id="PS50113"/>
    </source>
</evidence>
<dbReference type="InterPro" id="IPR001610">
    <property type="entry name" value="PAC"/>
</dbReference>
<dbReference type="InterPro" id="IPR000014">
    <property type="entry name" value="PAS"/>
</dbReference>
<dbReference type="PROSITE" id="PS50113">
    <property type="entry name" value="PAC"/>
    <property type="match status" value="1"/>
</dbReference>
<dbReference type="Gene3D" id="1.20.5.1930">
    <property type="match status" value="1"/>
</dbReference>
<dbReference type="SUPFAM" id="SSF55785">
    <property type="entry name" value="PYP-like sensor domain (PAS domain)"/>
    <property type="match status" value="2"/>
</dbReference>
<accession>A0ABP8Q8N5</accession>
<dbReference type="CDD" id="cd00130">
    <property type="entry name" value="PAS"/>
    <property type="match status" value="1"/>
</dbReference>
<dbReference type="Pfam" id="PF08447">
    <property type="entry name" value="PAS_3"/>
    <property type="match status" value="1"/>
</dbReference>
<keyword evidence="3" id="KW-1185">Reference proteome</keyword>
<evidence type="ECO:0000313" key="2">
    <source>
        <dbReference type="EMBL" id="GAA4499185.1"/>
    </source>
</evidence>
<dbReference type="InterPro" id="IPR035965">
    <property type="entry name" value="PAS-like_dom_sf"/>
</dbReference>